<dbReference type="GO" id="GO:0005737">
    <property type="term" value="C:cytoplasm"/>
    <property type="evidence" value="ECO:0007669"/>
    <property type="project" value="UniProtKB-SubCell"/>
</dbReference>
<dbReference type="InterPro" id="IPR048355">
    <property type="entry name" value="MS_C"/>
</dbReference>
<dbReference type="EC" id="2.3.3.9" evidence="10 11"/>
<feature type="binding site" evidence="10">
    <location>
        <position position="274"/>
    </location>
    <ligand>
        <name>acetyl-CoA</name>
        <dbReference type="ChEBI" id="CHEBI:57288"/>
    </ligand>
</feature>
<dbReference type="PANTHER" id="PTHR42739:SF1">
    <property type="entry name" value="MALATE SYNTHASE G"/>
    <property type="match status" value="1"/>
</dbReference>
<feature type="binding site" evidence="10">
    <location>
        <position position="539"/>
    </location>
    <ligand>
        <name>acetyl-CoA</name>
        <dbReference type="ChEBI" id="CHEBI:57288"/>
    </ligand>
</feature>
<dbReference type="Gene3D" id="3.20.20.360">
    <property type="entry name" value="Malate synthase, domain 3"/>
    <property type="match status" value="2"/>
</dbReference>
<feature type="binding site" evidence="10">
    <location>
        <position position="116"/>
    </location>
    <ligand>
        <name>acetyl-CoA</name>
        <dbReference type="ChEBI" id="CHEBI:57288"/>
    </ligand>
</feature>
<feature type="binding site" evidence="10">
    <location>
        <position position="430"/>
    </location>
    <ligand>
        <name>glyoxylate</name>
        <dbReference type="ChEBI" id="CHEBI:36655"/>
    </ligand>
</feature>
<feature type="binding site" evidence="10">
    <location>
        <position position="430"/>
    </location>
    <ligand>
        <name>Mg(2+)</name>
        <dbReference type="ChEBI" id="CHEBI:18420"/>
    </ligand>
</feature>
<reference evidence="18 19" key="1">
    <citation type="submission" date="2014-04" db="EMBL/GenBank/DDBJ databases">
        <title>Pseudoalteromonas galatheae sp. nov., isolated from a deep-sea polychaete near Canal Concepcion, Chile.</title>
        <authorList>
            <person name="Machado H.R."/>
            <person name="Gram L."/>
            <person name="Vynne N.G."/>
        </authorList>
    </citation>
    <scope>NUCLEOTIDE SEQUENCE [LARGE SCALE GENOMIC DNA]</scope>
    <source>
        <strain evidence="18 19">KMM216</strain>
    </source>
</reference>
<dbReference type="HAMAP" id="MF_00641">
    <property type="entry name" value="Malate_synth_G"/>
    <property type="match status" value="1"/>
</dbReference>
<comment type="catalytic activity">
    <reaction evidence="9 10 13">
        <text>glyoxylate + acetyl-CoA + H2O = (S)-malate + CoA + H(+)</text>
        <dbReference type="Rhea" id="RHEA:18181"/>
        <dbReference type="ChEBI" id="CHEBI:15377"/>
        <dbReference type="ChEBI" id="CHEBI:15378"/>
        <dbReference type="ChEBI" id="CHEBI:15589"/>
        <dbReference type="ChEBI" id="CHEBI:36655"/>
        <dbReference type="ChEBI" id="CHEBI:57287"/>
        <dbReference type="ChEBI" id="CHEBI:57288"/>
        <dbReference type="EC" id="2.3.3.9"/>
    </reaction>
</comment>
<evidence type="ECO:0000313" key="18">
    <source>
        <dbReference type="EMBL" id="KDC52639.1"/>
    </source>
</evidence>
<dbReference type="InterPro" id="IPR011076">
    <property type="entry name" value="Malate_synth_sf"/>
</dbReference>
<dbReference type="NCBIfam" id="NF002825">
    <property type="entry name" value="PRK02999.1"/>
    <property type="match status" value="1"/>
</dbReference>
<comment type="subcellular location">
    <subcellularLocation>
        <location evidence="10 13">Cytoplasm</location>
    </subcellularLocation>
</comment>
<dbReference type="InterPro" id="IPR048357">
    <property type="entry name" value="MSG_insertion"/>
</dbReference>
<evidence type="ECO:0000256" key="11">
    <source>
        <dbReference type="NCBIfam" id="TIGR01345"/>
    </source>
</evidence>
<dbReference type="AlphaFoldDB" id="A0ABD3YCR3"/>
<dbReference type="GO" id="GO:0046872">
    <property type="term" value="F:metal ion binding"/>
    <property type="evidence" value="ECO:0007669"/>
    <property type="project" value="UniProtKB-KW"/>
</dbReference>
<feature type="domain" description="Malate synthase C-terminal" evidence="17">
    <location>
        <begin position="591"/>
        <end position="695"/>
    </location>
</feature>
<evidence type="ECO:0000259" key="14">
    <source>
        <dbReference type="Pfam" id="PF01274"/>
    </source>
</evidence>
<sequence>MSHTLTHSGLSVDTQLADFVKSQLLPGTHLSELQFWQSFAHIVQTLTPINKALLEKRELLQQQIDDYHLANKTWNSAKYHAFLQDIGYLVKEPANFTIETQNVEPEVALTAGPQLVVPVSNARFALNAANARWGSLYDALYGTDVLSEDDGAEKGNTYNPVRGFKVMAYARQFLDKALPLTNGSHIESTNYSVVDGALLITLRDSSQTTLADPSQLIGYQGEAQNPTVVLLKNNGLHIELHIDHHHIIGQADKAGLKDVVLEAALTTIMDCEDSVAAVDTEDKVQVYKNWLGLMQGSLVESFKKGDKTVERTLQSDKTYTALDGGTVTLKGRSMMFVRNVGHLMTNPAITDVYNQPVFEGIMDAMFTATAALHDLNKKTGIKNSSAQSINIVKPKMHGPEEVAFTNTLFSLVEEALSLPKNTLKMGIMDEERRTSVNLKACICAAKERVVFINTGFLDRTGDEIHTSMQAGVVLPKAQIKQQPWIQAYEDRNVDIGLACGLSHKAQIGKGMWPMPDKMALMMEQKQAHPKSGANTAWVPSPTAATLHAMHYHDINVFNEQQSIAKRTIASLNNLLTPPLMADPKTLSKEDIQSELENNAQGILGYVVRWIDQGVGCSKVPDINHIGLMEDRATLRISSQHMANWLLNGVCSQAQIKSTMAKMAKVVDGQNEHDTAYTPMATDEETLNNSIAFQAATALVLEGVTQPSGYTEPLLHSYRIKYKAQHC</sequence>
<keyword evidence="18" id="KW-0012">Acyltransferase</keyword>
<dbReference type="GO" id="GO:0004474">
    <property type="term" value="F:malate synthase activity"/>
    <property type="evidence" value="ECO:0007669"/>
    <property type="project" value="UniProtKB-UniRule"/>
</dbReference>
<feature type="domain" description="Malate synthase TIM barrel" evidence="14">
    <location>
        <begin position="335"/>
        <end position="568"/>
    </location>
</feature>
<dbReference type="SUPFAM" id="SSF51645">
    <property type="entry name" value="Malate synthase G"/>
    <property type="match status" value="1"/>
</dbReference>
<dbReference type="GO" id="GO:0006097">
    <property type="term" value="P:glyoxylate cycle"/>
    <property type="evidence" value="ECO:0007669"/>
    <property type="project" value="UniProtKB-UniRule"/>
</dbReference>
<feature type="domain" description="Malate synthase N-terminal" evidence="15">
    <location>
        <begin position="16"/>
        <end position="71"/>
    </location>
</feature>
<evidence type="ECO:0000256" key="9">
    <source>
        <dbReference type="ARBA" id="ARBA00047918"/>
    </source>
</evidence>
<dbReference type="InterPro" id="IPR044856">
    <property type="entry name" value="Malate_synth_C_sf"/>
</dbReference>
<evidence type="ECO:0000256" key="13">
    <source>
        <dbReference type="RuleBase" id="RU003572"/>
    </source>
</evidence>
<feature type="modified residue" description="Cysteine sulfenic acid (-SOH)" evidence="10">
    <location>
        <position position="616"/>
    </location>
</feature>
<dbReference type="InterPro" id="IPR006253">
    <property type="entry name" value="Malate_synthG"/>
</dbReference>
<organism evidence="18 19">
    <name type="scientific">Pseudoalteromonas fuliginea</name>
    <dbReference type="NCBI Taxonomy" id="1872678"/>
    <lineage>
        <taxon>Bacteria</taxon>
        <taxon>Pseudomonadati</taxon>
        <taxon>Pseudomonadota</taxon>
        <taxon>Gammaproteobacteria</taxon>
        <taxon>Alteromonadales</taxon>
        <taxon>Pseudoalteromonadaceae</taxon>
        <taxon>Pseudoalteromonas</taxon>
    </lineage>
</organism>
<protein>
    <recommendedName>
        <fullName evidence="10 11">Malate synthase G</fullName>
        <ecNumber evidence="10 11">2.3.3.9</ecNumber>
    </recommendedName>
</protein>
<dbReference type="Pfam" id="PF20656">
    <property type="entry name" value="MS_N"/>
    <property type="match status" value="1"/>
</dbReference>
<evidence type="ECO:0000256" key="12">
    <source>
        <dbReference type="PIRSR" id="PIRSR601465-50"/>
    </source>
</evidence>
<evidence type="ECO:0000256" key="7">
    <source>
        <dbReference type="ARBA" id="ARBA00022842"/>
    </source>
</evidence>
<dbReference type="InterPro" id="IPR048356">
    <property type="entry name" value="MS_N"/>
</dbReference>
<feature type="binding site" evidence="10">
    <location>
        <position position="458"/>
    </location>
    <ligand>
        <name>Mg(2+)</name>
        <dbReference type="ChEBI" id="CHEBI:18420"/>
    </ligand>
</feature>
<feature type="binding site" evidence="10">
    <location>
        <position position="311"/>
    </location>
    <ligand>
        <name>acetyl-CoA</name>
        <dbReference type="ChEBI" id="CHEBI:57288"/>
    </ligand>
</feature>
<evidence type="ECO:0000256" key="5">
    <source>
        <dbReference type="ARBA" id="ARBA00022679"/>
    </source>
</evidence>
<feature type="binding site" evidence="10">
    <location>
        <begin position="455"/>
        <end position="458"/>
    </location>
    <ligand>
        <name>glyoxylate</name>
        <dbReference type="ChEBI" id="CHEBI:36655"/>
    </ligand>
</feature>
<dbReference type="Proteomes" id="UP000027154">
    <property type="component" value="Unassembled WGS sequence"/>
</dbReference>
<proteinExistence type="inferred from homology"/>
<keyword evidence="3 10" id="KW-0963">Cytoplasm</keyword>
<feature type="binding site" evidence="10">
    <location>
        <begin position="123"/>
        <end position="124"/>
    </location>
    <ligand>
        <name>acetyl-CoA</name>
        <dbReference type="ChEBI" id="CHEBI:57288"/>
    </ligand>
</feature>
<evidence type="ECO:0000256" key="3">
    <source>
        <dbReference type="ARBA" id="ARBA00022490"/>
    </source>
</evidence>
<dbReference type="PANTHER" id="PTHR42739">
    <property type="entry name" value="MALATE SYNTHASE G"/>
    <property type="match status" value="1"/>
</dbReference>
<evidence type="ECO:0000256" key="6">
    <source>
        <dbReference type="ARBA" id="ARBA00022723"/>
    </source>
</evidence>
<evidence type="ECO:0000256" key="2">
    <source>
        <dbReference type="ARBA" id="ARBA00022435"/>
    </source>
</evidence>
<keyword evidence="7 10" id="KW-0460">Magnesium</keyword>
<dbReference type="Pfam" id="PF20658">
    <property type="entry name" value="MSG_insertion"/>
    <property type="match status" value="1"/>
</dbReference>
<feature type="active site" description="Proton acceptor" evidence="10 12">
    <location>
        <position position="338"/>
    </location>
</feature>
<keyword evidence="8 10" id="KW-0558">Oxidation</keyword>
<comment type="pathway">
    <text evidence="10 13">Carbohydrate metabolism; glyoxylate cycle; (S)-malate from isocitrate: step 2/2.</text>
</comment>
<dbReference type="Pfam" id="PF20659">
    <property type="entry name" value="MS_C"/>
    <property type="match status" value="1"/>
</dbReference>
<comment type="similarity">
    <text evidence="10 13">Belongs to the malate synthase family. GlcB subfamily.</text>
</comment>
<evidence type="ECO:0000256" key="4">
    <source>
        <dbReference type="ARBA" id="ARBA00022532"/>
    </source>
</evidence>
<dbReference type="InterPro" id="IPR046363">
    <property type="entry name" value="MS_N_TIM-barrel_dom"/>
</dbReference>
<dbReference type="InterPro" id="IPR001465">
    <property type="entry name" value="Malate_synthase_TIM"/>
</dbReference>
<dbReference type="EMBL" id="JJNZ01000010">
    <property type="protein sequence ID" value="KDC52639.1"/>
    <property type="molecule type" value="Genomic_DNA"/>
</dbReference>
<dbReference type="Pfam" id="PF01274">
    <property type="entry name" value="MS_TIM-barrel"/>
    <property type="match status" value="1"/>
</dbReference>
<evidence type="ECO:0000256" key="1">
    <source>
        <dbReference type="ARBA" id="ARBA00001946"/>
    </source>
</evidence>
<evidence type="ECO:0000313" key="19">
    <source>
        <dbReference type="Proteomes" id="UP000027154"/>
    </source>
</evidence>
<comment type="caution">
    <text evidence="10">Lacks conserved residue(s) required for the propagation of feature annotation.</text>
</comment>
<dbReference type="RefSeq" id="WP_033028644.1">
    <property type="nucleotide sequence ID" value="NZ_JJNZ01000010.1"/>
</dbReference>
<feature type="binding site" evidence="10">
    <location>
        <position position="338"/>
    </location>
    <ligand>
        <name>glyoxylate</name>
        <dbReference type="ChEBI" id="CHEBI:36655"/>
    </ligand>
</feature>
<comment type="caution">
    <text evidence="18">The sequence shown here is derived from an EMBL/GenBank/DDBJ whole genome shotgun (WGS) entry which is preliminary data.</text>
</comment>
<feature type="active site" description="Proton donor" evidence="10 12">
    <location>
        <position position="630"/>
    </location>
</feature>
<feature type="domain" description="Malate synthase G alpha-beta insertion" evidence="16">
    <location>
        <begin position="158"/>
        <end position="233"/>
    </location>
</feature>
<keyword evidence="6 10" id="KW-0479">Metal-binding</keyword>
<evidence type="ECO:0000256" key="8">
    <source>
        <dbReference type="ARBA" id="ARBA00023097"/>
    </source>
</evidence>
<dbReference type="GO" id="GO:0006099">
    <property type="term" value="P:tricarboxylic acid cycle"/>
    <property type="evidence" value="ECO:0007669"/>
    <property type="project" value="UniProtKB-KW"/>
</dbReference>
<keyword evidence="2 10" id="KW-0329">Glyoxylate bypass</keyword>
<evidence type="ECO:0000259" key="16">
    <source>
        <dbReference type="Pfam" id="PF20658"/>
    </source>
</evidence>
<evidence type="ECO:0000259" key="15">
    <source>
        <dbReference type="Pfam" id="PF20656"/>
    </source>
</evidence>
<dbReference type="Gene3D" id="1.20.1220.12">
    <property type="entry name" value="Malate synthase, domain III"/>
    <property type="match status" value="1"/>
</dbReference>
<dbReference type="NCBIfam" id="TIGR01345">
    <property type="entry name" value="malate_syn_G"/>
    <property type="match status" value="1"/>
</dbReference>
<accession>A0ABD3YCR3</accession>
<evidence type="ECO:0000259" key="17">
    <source>
        <dbReference type="Pfam" id="PF20659"/>
    </source>
</evidence>
<keyword evidence="4 10" id="KW-0816">Tricarboxylic acid cycle</keyword>
<gene>
    <name evidence="10" type="primary">glcB</name>
    <name evidence="18" type="ORF">DC53_03935</name>
</gene>
<comment type="cofactor">
    <cofactor evidence="1 10">
        <name>Mg(2+)</name>
        <dbReference type="ChEBI" id="CHEBI:18420"/>
    </cofactor>
</comment>
<comment type="subunit">
    <text evidence="10">Monomer.</text>
</comment>
<comment type="function">
    <text evidence="10">Involved in the glycolate utilization. Catalyzes the condensation and subsequent hydrolysis of acetyl-coenzyme A (acetyl-CoA) and glyoxylate to form malate and CoA.</text>
</comment>
<keyword evidence="5 10" id="KW-0808">Transferase</keyword>
<name>A0ABD3YCR3_9GAMM</name>
<evidence type="ECO:0000256" key="10">
    <source>
        <dbReference type="HAMAP-Rule" id="MF_00641"/>
    </source>
</evidence>